<accession>A0A060QI57</accession>
<protein>
    <submittedName>
        <fullName evidence="1">Uncharacterized protein</fullName>
    </submittedName>
</protein>
<reference evidence="1 2" key="1">
    <citation type="journal article" date="2014" name="Genome Biol. Evol.">
        <title>Acetic acid bacteria genomes reveal functional traits for adaptation to life in insect guts.</title>
        <authorList>
            <person name="Chouaia B."/>
            <person name="Gaiarsa S."/>
            <person name="Crotti E."/>
            <person name="Comandatore F."/>
            <person name="Degli Esposti M."/>
            <person name="Ricci I."/>
            <person name="Alma A."/>
            <person name="Favia G."/>
            <person name="Bandi C."/>
            <person name="Daffonchio D."/>
        </authorList>
    </citation>
    <scope>NUCLEOTIDE SEQUENCE [LARGE SCALE GENOMIC DNA]</scope>
    <source>
        <strain evidence="1 2">SF2.1</strain>
    </source>
</reference>
<proteinExistence type="predicted"/>
<dbReference type="Proteomes" id="UP000027583">
    <property type="component" value="Unassembled WGS sequence"/>
</dbReference>
<reference evidence="1 2" key="2">
    <citation type="journal article" date="2014" name="PLoS ONE">
        <title>Evolution of mitochondria reconstructed from the energy metabolism of living bacteria.</title>
        <authorList>
            <person name="Degli Esposti M."/>
            <person name="Chouaia B."/>
            <person name="Comandatore F."/>
            <person name="Crotti E."/>
            <person name="Sassera D."/>
            <person name="Lievens P.M."/>
            <person name="Daffonchio D."/>
            <person name="Bandi C."/>
        </authorList>
    </citation>
    <scope>NUCLEOTIDE SEQUENCE [LARGE SCALE GENOMIC DNA]</scope>
    <source>
        <strain evidence="1 2">SF2.1</strain>
    </source>
</reference>
<dbReference type="AlphaFoldDB" id="A0A060QI57"/>
<dbReference type="EMBL" id="CBLX010000005">
    <property type="protein sequence ID" value="CDG38926.1"/>
    <property type="molecule type" value="Genomic_DNA"/>
</dbReference>
<name>A0A060QI57_9PROT</name>
<dbReference type="RefSeq" id="WP_155996805.1">
    <property type="nucleotide sequence ID" value="NZ_CBLX010000005.1"/>
</dbReference>
<evidence type="ECO:0000313" key="2">
    <source>
        <dbReference type="Proteomes" id="UP000027583"/>
    </source>
</evidence>
<sequence length="76" mass="8351">MRTALHTAKGYAPSADMQAAAHCAYFGNPRRTLAEAAFLRDASEEDVLLASRSASWRRVANCAQRSARRLILEGED</sequence>
<organism evidence="1 2">
    <name type="scientific">Asaia bogorensis</name>
    <dbReference type="NCBI Taxonomy" id="91915"/>
    <lineage>
        <taxon>Bacteria</taxon>
        <taxon>Pseudomonadati</taxon>
        <taxon>Pseudomonadota</taxon>
        <taxon>Alphaproteobacteria</taxon>
        <taxon>Acetobacterales</taxon>
        <taxon>Acetobacteraceae</taxon>
        <taxon>Asaia</taxon>
    </lineage>
</organism>
<gene>
    <name evidence="1" type="ORF">ASAP_0881</name>
</gene>
<comment type="caution">
    <text evidence="1">The sequence shown here is derived from an EMBL/GenBank/DDBJ whole genome shotgun (WGS) entry which is preliminary data.</text>
</comment>
<evidence type="ECO:0000313" key="1">
    <source>
        <dbReference type="EMBL" id="CDG38926.1"/>
    </source>
</evidence>